<sequence>MAEVENSPTAVTTQIEHGRGVMESHILRLHPGQEIKSTLEQYVKENDLKAAFIITAVGSVTKATLRFAHDFKTGINEIRTFHRHLEILSLVGTLNDGSHLHISLSDKEGRFGNVIGGHVMGDLIVFTTCEVVIGNTVGLTVHRPFDKATGFPELAVVSCCDGGTKATQIKQS</sequence>
<dbReference type="AlphaFoldDB" id="A0A1W0WTJ8"/>
<evidence type="ECO:0000313" key="2">
    <source>
        <dbReference type="EMBL" id="OQV18477.1"/>
    </source>
</evidence>
<dbReference type="EMBL" id="MTYJ01000049">
    <property type="protein sequence ID" value="OQV18477.1"/>
    <property type="molecule type" value="Genomic_DNA"/>
</dbReference>
<proteinExistence type="predicted"/>
<dbReference type="OrthoDB" id="2156856at2759"/>
<dbReference type="Proteomes" id="UP000192578">
    <property type="component" value="Unassembled WGS sequence"/>
</dbReference>
<dbReference type="CDD" id="cd11378">
    <property type="entry name" value="DUF296"/>
    <property type="match status" value="1"/>
</dbReference>
<dbReference type="SUPFAM" id="SSF117856">
    <property type="entry name" value="AF0104/ALDC/Ptd012-like"/>
    <property type="match status" value="1"/>
</dbReference>
<dbReference type="InterPro" id="IPR005175">
    <property type="entry name" value="PPC_dom"/>
</dbReference>
<name>A0A1W0WTJ8_HYPEX</name>
<keyword evidence="3" id="KW-1185">Reference proteome</keyword>
<organism evidence="2 3">
    <name type="scientific">Hypsibius exemplaris</name>
    <name type="common">Freshwater tardigrade</name>
    <dbReference type="NCBI Taxonomy" id="2072580"/>
    <lineage>
        <taxon>Eukaryota</taxon>
        <taxon>Metazoa</taxon>
        <taxon>Ecdysozoa</taxon>
        <taxon>Tardigrada</taxon>
        <taxon>Eutardigrada</taxon>
        <taxon>Parachela</taxon>
        <taxon>Hypsibioidea</taxon>
        <taxon>Hypsibiidae</taxon>
        <taxon>Hypsibius</taxon>
    </lineage>
</organism>
<gene>
    <name evidence="2" type="ORF">BV898_07486</name>
</gene>
<dbReference type="Gene3D" id="3.30.1330.80">
    <property type="entry name" value="Hypothetical protein, similar to alpha- acetolactate decarboxylase, domain 2"/>
    <property type="match status" value="1"/>
</dbReference>
<evidence type="ECO:0000313" key="3">
    <source>
        <dbReference type="Proteomes" id="UP000192578"/>
    </source>
</evidence>
<evidence type="ECO:0000259" key="1">
    <source>
        <dbReference type="PROSITE" id="PS51742"/>
    </source>
</evidence>
<comment type="caution">
    <text evidence="2">The sequence shown here is derived from an EMBL/GenBank/DDBJ whole genome shotgun (WGS) entry which is preliminary data.</text>
</comment>
<feature type="domain" description="PPC" evidence="1">
    <location>
        <begin position="19"/>
        <end position="157"/>
    </location>
</feature>
<dbReference type="Pfam" id="PF03479">
    <property type="entry name" value="PCC"/>
    <property type="match status" value="1"/>
</dbReference>
<dbReference type="PANTHER" id="PTHR34988">
    <property type="entry name" value="PROTEIN, PUTATIVE-RELATED"/>
    <property type="match status" value="1"/>
</dbReference>
<protein>
    <submittedName>
        <fullName evidence="2">Bifunctional protein GlmU</fullName>
    </submittedName>
</protein>
<dbReference type="PANTHER" id="PTHR34988:SF1">
    <property type="entry name" value="DNA-BINDING PROTEIN"/>
    <property type="match status" value="1"/>
</dbReference>
<reference evidence="3" key="1">
    <citation type="submission" date="2017-01" db="EMBL/GenBank/DDBJ databases">
        <title>Comparative genomics of anhydrobiosis in the tardigrade Hypsibius dujardini.</title>
        <authorList>
            <person name="Yoshida Y."/>
            <person name="Koutsovoulos G."/>
            <person name="Laetsch D."/>
            <person name="Stevens L."/>
            <person name="Kumar S."/>
            <person name="Horikawa D."/>
            <person name="Ishino K."/>
            <person name="Komine S."/>
            <person name="Tomita M."/>
            <person name="Blaxter M."/>
            <person name="Arakawa K."/>
        </authorList>
    </citation>
    <scope>NUCLEOTIDE SEQUENCE [LARGE SCALE GENOMIC DNA]</scope>
    <source>
        <strain evidence="3">Z151</strain>
    </source>
</reference>
<dbReference type="PROSITE" id="PS51742">
    <property type="entry name" value="PPC"/>
    <property type="match status" value="1"/>
</dbReference>
<accession>A0A1W0WTJ8</accession>